<sequence>MGVTIDTITAGDGVNFPQKGDTVLIHYIGTLVDGKKFDSSRDRGEPFETEIGVGKVIKGWDVGVPQLSLGQKALLTASSDFETRMTRTRSAIWEGFRTRVARNGLVFLPSPPVSGGSPARIHPKPSMACLSSNFKQLQVLAINVMECNGLELWTQRRSRSQFHPTLVVGLLYFFLVKDPQLFVFSQKNRNLFRCTFIHVVPALQAACPSNTDELDDPESHPHLARRDIYISWDVKVKYMYRDAQHQSETPRTIRKHIEDEIRSHVSPHDTISIKFASNGIPELVDDKIEFYITWISRTMAHGRTLVGGERGPATTGGYIHFVGNESPTLYVVKIRPPVKWRVNVIFEGDRARGFSKAQTEHVKKVVEKAFRDDVAQLCEVDTVQSVSFPEQRLSSYDQEVKMHFHIDRNDETRSTGYVQYMASEDQPYVVHFNRDYVSIAEHGSVSTSASRIPQINVIEASPPIPGQCVLPQFKHQRRTLG</sequence>
<evidence type="ECO:0000259" key="7">
    <source>
        <dbReference type="PROSITE" id="PS50059"/>
    </source>
</evidence>
<dbReference type="EMBL" id="BDGU01000218">
    <property type="protein sequence ID" value="GAW04977.1"/>
    <property type="molecule type" value="Genomic_DNA"/>
</dbReference>
<keyword evidence="3 6" id="KW-0697">Rotamase</keyword>
<dbReference type="SUPFAM" id="SSF54534">
    <property type="entry name" value="FKBP-like"/>
    <property type="match status" value="1"/>
</dbReference>
<keyword evidence="4 6" id="KW-0413">Isomerase</keyword>
<comment type="caution">
    <text evidence="8">The sequence shown here is derived from an EMBL/GenBank/DDBJ whole genome shotgun (WGS) entry which is preliminary data.</text>
</comment>
<evidence type="ECO:0000256" key="2">
    <source>
        <dbReference type="ARBA" id="ARBA00013194"/>
    </source>
</evidence>
<dbReference type="Gene3D" id="3.10.50.40">
    <property type="match status" value="1"/>
</dbReference>
<dbReference type="InterPro" id="IPR046357">
    <property type="entry name" value="PPIase_dom_sf"/>
</dbReference>
<dbReference type="GO" id="GO:0003755">
    <property type="term" value="F:peptidyl-prolyl cis-trans isomerase activity"/>
    <property type="evidence" value="ECO:0007669"/>
    <property type="project" value="UniProtKB-KW"/>
</dbReference>
<dbReference type="AlphaFoldDB" id="A0A1Q3ECP3"/>
<evidence type="ECO:0000256" key="6">
    <source>
        <dbReference type="PROSITE-ProRule" id="PRU00277"/>
    </source>
</evidence>
<name>A0A1Q3ECP3_LENED</name>
<dbReference type="InterPro" id="IPR001179">
    <property type="entry name" value="PPIase_FKBP_dom"/>
</dbReference>
<dbReference type="GO" id="GO:0005737">
    <property type="term" value="C:cytoplasm"/>
    <property type="evidence" value="ECO:0007669"/>
    <property type="project" value="TreeGrafter"/>
</dbReference>
<evidence type="ECO:0000256" key="1">
    <source>
        <dbReference type="ARBA" id="ARBA00000971"/>
    </source>
</evidence>
<organism evidence="8 9">
    <name type="scientific">Lentinula edodes</name>
    <name type="common">Shiitake mushroom</name>
    <name type="synonym">Lentinus edodes</name>
    <dbReference type="NCBI Taxonomy" id="5353"/>
    <lineage>
        <taxon>Eukaryota</taxon>
        <taxon>Fungi</taxon>
        <taxon>Dikarya</taxon>
        <taxon>Basidiomycota</taxon>
        <taxon>Agaricomycotina</taxon>
        <taxon>Agaricomycetes</taxon>
        <taxon>Agaricomycetidae</taxon>
        <taxon>Agaricales</taxon>
        <taxon>Marasmiineae</taxon>
        <taxon>Omphalotaceae</taxon>
        <taxon>Lentinula</taxon>
    </lineage>
</organism>
<reference evidence="8 9" key="2">
    <citation type="submission" date="2017-02" db="EMBL/GenBank/DDBJ databases">
        <title>A genome survey and senescence transcriptome analysis in Lentinula edodes.</title>
        <authorList>
            <person name="Sakamoto Y."/>
            <person name="Nakade K."/>
            <person name="Sato S."/>
            <person name="Yoshida Y."/>
            <person name="Miyazaki K."/>
            <person name="Natsume S."/>
            <person name="Konno N."/>
        </authorList>
    </citation>
    <scope>NUCLEOTIDE SEQUENCE [LARGE SCALE GENOMIC DNA]</scope>
    <source>
        <strain evidence="8 9">NBRC 111202</strain>
    </source>
</reference>
<comment type="similarity">
    <text evidence="5">Belongs to the FKBP-type PPIase family. FKBP1 subfamily.</text>
</comment>
<protein>
    <recommendedName>
        <fullName evidence="2 6">peptidylprolyl isomerase</fullName>
        <ecNumber evidence="2 6">5.2.1.8</ecNumber>
    </recommendedName>
</protein>
<dbReference type="PROSITE" id="PS50059">
    <property type="entry name" value="FKBP_PPIASE"/>
    <property type="match status" value="1"/>
</dbReference>
<evidence type="ECO:0000313" key="8">
    <source>
        <dbReference type="EMBL" id="GAW04977.1"/>
    </source>
</evidence>
<evidence type="ECO:0000256" key="5">
    <source>
        <dbReference type="ARBA" id="ARBA00038106"/>
    </source>
</evidence>
<accession>A0A1Q3ECP3</accession>
<dbReference type="STRING" id="5353.A0A1Q3ECP3"/>
<reference evidence="8 9" key="1">
    <citation type="submission" date="2016-08" db="EMBL/GenBank/DDBJ databases">
        <authorList>
            <consortium name="Lentinula edodes genome sequencing consortium"/>
            <person name="Sakamoto Y."/>
            <person name="Nakade K."/>
            <person name="Sato S."/>
            <person name="Yoshida Y."/>
            <person name="Miyazaki K."/>
            <person name="Natsume S."/>
            <person name="Konno N."/>
        </authorList>
    </citation>
    <scope>NUCLEOTIDE SEQUENCE [LARGE SCALE GENOMIC DNA]</scope>
    <source>
        <strain evidence="8 9">NBRC 111202</strain>
    </source>
</reference>
<dbReference type="InterPro" id="IPR050689">
    <property type="entry name" value="FKBP-type_PPIase"/>
</dbReference>
<proteinExistence type="inferred from homology"/>
<evidence type="ECO:0000313" key="9">
    <source>
        <dbReference type="Proteomes" id="UP000188533"/>
    </source>
</evidence>
<evidence type="ECO:0000256" key="3">
    <source>
        <dbReference type="ARBA" id="ARBA00023110"/>
    </source>
</evidence>
<comment type="catalytic activity">
    <reaction evidence="1 6">
        <text>[protein]-peptidylproline (omega=180) = [protein]-peptidylproline (omega=0)</text>
        <dbReference type="Rhea" id="RHEA:16237"/>
        <dbReference type="Rhea" id="RHEA-COMP:10747"/>
        <dbReference type="Rhea" id="RHEA-COMP:10748"/>
        <dbReference type="ChEBI" id="CHEBI:83833"/>
        <dbReference type="ChEBI" id="CHEBI:83834"/>
        <dbReference type="EC" id="5.2.1.8"/>
    </reaction>
</comment>
<evidence type="ECO:0000256" key="4">
    <source>
        <dbReference type="ARBA" id="ARBA00023235"/>
    </source>
</evidence>
<dbReference type="EC" id="5.2.1.8" evidence="2 6"/>
<dbReference type="PANTHER" id="PTHR10516">
    <property type="entry name" value="PEPTIDYL-PROLYL CIS-TRANS ISOMERASE"/>
    <property type="match status" value="1"/>
</dbReference>
<dbReference type="PANTHER" id="PTHR10516:SF443">
    <property type="entry name" value="FK506-BINDING PROTEIN 59-RELATED"/>
    <property type="match status" value="1"/>
</dbReference>
<dbReference type="Proteomes" id="UP000188533">
    <property type="component" value="Unassembled WGS sequence"/>
</dbReference>
<keyword evidence="9" id="KW-1185">Reference proteome</keyword>
<feature type="domain" description="PPIase FKBP-type" evidence="7">
    <location>
        <begin position="20"/>
        <end position="81"/>
    </location>
</feature>
<gene>
    <name evidence="8" type="ORF">LENED_006805</name>
</gene>
<dbReference type="Pfam" id="PF00254">
    <property type="entry name" value="FKBP_C"/>
    <property type="match status" value="1"/>
</dbReference>